<keyword evidence="2" id="KW-1185">Reference proteome</keyword>
<reference evidence="1 2" key="1">
    <citation type="journal article" date="2010" name="Science">
        <title>Genomic analysis of organismal complexity in the multicellular green alga Volvox carteri.</title>
        <authorList>
            <person name="Prochnik S.E."/>
            <person name="Umen J."/>
            <person name="Nedelcu A.M."/>
            <person name="Hallmann A."/>
            <person name="Miller S.M."/>
            <person name="Nishii I."/>
            <person name="Ferris P."/>
            <person name="Kuo A."/>
            <person name="Mitros T."/>
            <person name="Fritz-Laylin L.K."/>
            <person name="Hellsten U."/>
            <person name="Chapman J."/>
            <person name="Simakov O."/>
            <person name="Rensing S.A."/>
            <person name="Terry A."/>
            <person name="Pangilinan J."/>
            <person name="Kapitonov V."/>
            <person name="Jurka J."/>
            <person name="Salamov A."/>
            <person name="Shapiro H."/>
            <person name="Schmutz J."/>
            <person name="Grimwood J."/>
            <person name="Lindquist E."/>
            <person name="Lucas S."/>
            <person name="Grigoriev I.V."/>
            <person name="Schmitt R."/>
            <person name="Kirk D."/>
            <person name="Rokhsar D.S."/>
        </authorList>
    </citation>
    <scope>NUCLEOTIDE SEQUENCE [LARGE SCALE GENOMIC DNA]</scope>
    <source>
        <strain evidence="2">f. Nagariensis / Eve</strain>
    </source>
</reference>
<dbReference type="RefSeq" id="XP_002959185.1">
    <property type="nucleotide sequence ID" value="XM_002959139.1"/>
</dbReference>
<protein>
    <submittedName>
        <fullName evidence="1">Uncharacterized protein</fullName>
    </submittedName>
</protein>
<sequence>MKANKVACNGRGRGSVWRSGSLRKQTSLATFSSSQTYLGTLQSNTIRALETRAAASQGPPYFKKKRTEKKISEVYGKRVTSFSALEAPVVISARVNTPPVVKKPGVKIQEAVAPADGDADDSWVLDSGSQYHMSPDSTCLWNYQRIDGDMFVEIADGLCPMPIFGTAGSVI</sequence>
<dbReference type="GeneID" id="9626085"/>
<name>D8UKK6_VOLCA</name>
<evidence type="ECO:0000313" key="2">
    <source>
        <dbReference type="Proteomes" id="UP000001058"/>
    </source>
</evidence>
<dbReference type="EMBL" id="GL378449">
    <property type="protein sequence ID" value="EFJ39747.1"/>
    <property type="molecule type" value="Genomic_DNA"/>
</dbReference>
<organism evidence="2">
    <name type="scientific">Volvox carteri f. nagariensis</name>
    <dbReference type="NCBI Taxonomy" id="3068"/>
    <lineage>
        <taxon>Eukaryota</taxon>
        <taxon>Viridiplantae</taxon>
        <taxon>Chlorophyta</taxon>
        <taxon>core chlorophytes</taxon>
        <taxon>Chlorophyceae</taxon>
        <taxon>CS clade</taxon>
        <taxon>Chlamydomonadales</taxon>
        <taxon>Volvocaceae</taxon>
        <taxon>Volvox</taxon>
    </lineage>
</organism>
<gene>
    <name evidence="1" type="ORF">VOLCADRAFT_100595</name>
</gene>
<evidence type="ECO:0000313" key="1">
    <source>
        <dbReference type="EMBL" id="EFJ39747.1"/>
    </source>
</evidence>
<proteinExistence type="predicted"/>
<dbReference type="InParanoid" id="D8UKK6"/>
<dbReference type="AlphaFoldDB" id="D8UKK6"/>
<dbReference type="KEGG" id="vcn:VOLCADRAFT_100595"/>
<dbReference type="Proteomes" id="UP000001058">
    <property type="component" value="Unassembled WGS sequence"/>
</dbReference>
<accession>D8UKK6</accession>